<protein>
    <recommendedName>
        <fullName evidence="19">Bonus</fullName>
    </recommendedName>
</protein>
<keyword evidence="7 10" id="KW-0103">Bromodomain</keyword>
<dbReference type="InterPro" id="IPR000315">
    <property type="entry name" value="Znf_B-box"/>
</dbReference>
<dbReference type="Pfam" id="PF00628">
    <property type="entry name" value="PHD"/>
    <property type="match status" value="1"/>
</dbReference>
<feature type="region of interest" description="Disordered" evidence="12">
    <location>
        <begin position="703"/>
        <end position="743"/>
    </location>
</feature>
<dbReference type="SUPFAM" id="SSF57903">
    <property type="entry name" value="FYVE/PHD zinc finger"/>
    <property type="match status" value="1"/>
</dbReference>
<dbReference type="InterPro" id="IPR019787">
    <property type="entry name" value="Znf_PHD-finger"/>
</dbReference>
<dbReference type="InterPro" id="IPR011011">
    <property type="entry name" value="Znf_FYVE_PHD"/>
</dbReference>
<keyword evidence="3" id="KW-0677">Repeat</keyword>
<dbReference type="InterPro" id="IPR019786">
    <property type="entry name" value="Zinc_finger_PHD-type_CS"/>
</dbReference>
<feature type="domain" description="B box-type" evidence="16">
    <location>
        <begin position="169"/>
        <end position="210"/>
    </location>
</feature>
<dbReference type="CDD" id="cd15541">
    <property type="entry name" value="PHD_TIF1_like"/>
    <property type="match status" value="1"/>
</dbReference>
<name>A0A8I6RL95_CIMLE</name>
<reference evidence="17" key="1">
    <citation type="submission" date="2022-01" db="UniProtKB">
        <authorList>
            <consortium name="EnsemblMetazoa"/>
        </authorList>
    </citation>
    <scope>IDENTIFICATION</scope>
</reference>
<feature type="domain" description="PHD-type" evidence="14">
    <location>
        <begin position="747"/>
        <end position="794"/>
    </location>
</feature>
<dbReference type="SUPFAM" id="SSF57845">
    <property type="entry name" value="B-box zinc-binding domain"/>
    <property type="match status" value="2"/>
</dbReference>
<evidence type="ECO:0000313" key="18">
    <source>
        <dbReference type="Proteomes" id="UP000494040"/>
    </source>
</evidence>
<evidence type="ECO:0000256" key="8">
    <source>
        <dbReference type="ARBA" id="ARBA00023242"/>
    </source>
</evidence>
<dbReference type="InterPro" id="IPR001487">
    <property type="entry name" value="Bromodomain"/>
</dbReference>
<evidence type="ECO:0000256" key="2">
    <source>
        <dbReference type="ARBA" id="ARBA00022723"/>
    </source>
</evidence>
<comment type="subcellular location">
    <subcellularLocation>
        <location evidence="1">Nucleus</location>
    </subcellularLocation>
</comment>
<evidence type="ECO:0000256" key="12">
    <source>
        <dbReference type="SAM" id="MobiDB-lite"/>
    </source>
</evidence>
<dbReference type="CTD" id="44235"/>
<dbReference type="InterPro" id="IPR003649">
    <property type="entry name" value="Bbox_C"/>
</dbReference>
<keyword evidence="5" id="KW-0862">Zinc</keyword>
<accession>A0A8I6RL95</accession>
<dbReference type="Proteomes" id="UP000494040">
    <property type="component" value="Unassembled WGS sequence"/>
</dbReference>
<evidence type="ECO:0000256" key="3">
    <source>
        <dbReference type="ARBA" id="ARBA00022737"/>
    </source>
</evidence>
<dbReference type="OrthoDB" id="1870062at2759"/>
<dbReference type="KEGG" id="clec:106665384"/>
<dbReference type="PROSITE" id="PS50119">
    <property type="entry name" value="ZF_BBOX"/>
    <property type="match status" value="2"/>
</dbReference>
<evidence type="ECO:0000259" key="15">
    <source>
        <dbReference type="PROSITE" id="PS50089"/>
    </source>
</evidence>
<evidence type="ECO:0000256" key="11">
    <source>
        <dbReference type="SAM" id="Coils"/>
    </source>
</evidence>
<feature type="domain" description="RING-type" evidence="15">
    <location>
        <begin position="35"/>
        <end position="83"/>
    </location>
</feature>
<feature type="compositionally biased region" description="Polar residues" evidence="12">
    <location>
        <begin position="381"/>
        <end position="403"/>
    </location>
</feature>
<dbReference type="Gene3D" id="3.30.40.10">
    <property type="entry name" value="Zinc/RING finger domain, C3HC4 (zinc finger)"/>
    <property type="match status" value="2"/>
</dbReference>
<dbReference type="SMART" id="SM00502">
    <property type="entry name" value="BBC"/>
    <property type="match status" value="1"/>
</dbReference>
<feature type="compositionally biased region" description="Polar residues" evidence="12">
    <location>
        <begin position="716"/>
        <end position="732"/>
    </location>
</feature>
<evidence type="ECO:0000256" key="5">
    <source>
        <dbReference type="ARBA" id="ARBA00022833"/>
    </source>
</evidence>
<dbReference type="GO" id="GO:0000785">
    <property type="term" value="C:chromatin"/>
    <property type="evidence" value="ECO:0007669"/>
    <property type="project" value="TreeGrafter"/>
</dbReference>
<dbReference type="SMART" id="SM00336">
    <property type="entry name" value="BBOX"/>
    <property type="match status" value="2"/>
</dbReference>
<dbReference type="Gene3D" id="3.30.160.60">
    <property type="entry name" value="Classic Zinc Finger"/>
    <property type="match status" value="1"/>
</dbReference>
<feature type="compositionally biased region" description="Polar residues" evidence="12">
    <location>
        <begin position="609"/>
        <end position="638"/>
    </location>
</feature>
<sequence length="944" mass="106745">MSEKESEDAVGKTEVVESDTVTPSENYEPWVLLKCVFCNTTFTGKENSKLLECLHAACSMCLTNWTSKLNEAGKEEKSCPECHFITKKDNLLENKFLSELLLVTDSQEDTDDIKCSNHPETLATDWCDTCSAYICEMCVMAHRQLKPTKDHSIRSKSEFLEMSKDKKPQSRFPCPVHPRELLTVYCTSCNTMTCRDCQLADHRSHKYLFLSEMASETRNTMQKIVRHLKTTSETLSEKINQLEQNSKGINESKSGILNEIKEIVVLLTNAVRKGGTDLMYEINEVCEKQLTETDQKKAILEQKRIQIQHCVDFMSNTLEKSSDPALMFAKTHIINHLKRVHQASEDLPEIDNNFYIALVKPNVDKIVKGLNKFARMETSLTAFTPSSSPGQQTVTPPQNTTAPSPAPHQQRAPILQNIQYQQIQNQNQMPTLQYQQKGPRLAQVPTNNQMHINPGKVYLTELQSNSTVSQQMNPGNMYMPNSGTQQVQRHQIPYPVNVNLGSRFQSATPSMMIIRSTMQQQVTSTSNFQNPVIIKYPYKQDPSQYVYAYQSSNQPIPHPRQQSPHHMNQMGKGVIAGPSGVQCTSASQQIRPHDNLMPQQALRQSLSNNPNITWHIPQTDSNQQPNIKAQTQPSQVHNDSFKILLTKSRTPPTAPTPTSVSSSAPKTPSPHPHNRAGEDMLNNLCQASLNDVLKTLSNLDKTLDNTESGKGEGLVHSSTGPRAQNSCKLQNQPSPPKGEWQKEDPNEDWCAVCMDGGELVCCDNCPKVFHINCHIPRLPQIPKETWQCSLCSSLRCLPEAGLKSTGDSLSPEEKKICQRILLELYCQYDSSIHFREPIPPDHVEYHKAIKNPMSFDQIRNRLEEDGSSRYTNIKQVIRDIRLVFKNAFHFNPIGSHIYADGMTLEEFLETLLTKYLPLFAHTNLHDTKKDDEVIPPKKIKRSID</sequence>
<dbReference type="Gene3D" id="1.20.920.10">
    <property type="entry name" value="Bromodomain-like"/>
    <property type="match status" value="1"/>
</dbReference>
<evidence type="ECO:0000256" key="4">
    <source>
        <dbReference type="ARBA" id="ARBA00022771"/>
    </source>
</evidence>
<feature type="coiled-coil region" evidence="11">
    <location>
        <begin position="225"/>
        <end position="252"/>
    </location>
</feature>
<dbReference type="InterPro" id="IPR018957">
    <property type="entry name" value="Znf_C3HC4_RING-type"/>
</dbReference>
<proteinExistence type="predicted"/>
<dbReference type="SMART" id="SM00249">
    <property type="entry name" value="PHD"/>
    <property type="match status" value="1"/>
</dbReference>
<dbReference type="PROSITE" id="PS50089">
    <property type="entry name" value="ZF_RING_2"/>
    <property type="match status" value="1"/>
</dbReference>
<dbReference type="GO" id="GO:0008270">
    <property type="term" value="F:zinc ion binding"/>
    <property type="evidence" value="ECO:0007669"/>
    <property type="project" value="UniProtKB-KW"/>
</dbReference>
<evidence type="ECO:0000256" key="9">
    <source>
        <dbReference type="PROSITE-ProRule" id="PRU00024"/>
    </source>
</evidence>
<dbReference type="SMART" id="SM00297">
    <property type="entry name" value="BROMO"/>
    <property type="match status" value="1"/>
</dbReference>
<evidence type="ECO:0000259" key="13">
    <source>
        <dbReference type="PROSITE" id="PS50014"/>
    </source>
</evidence>
<dbReference type="SUPFAM" id="SSF57850">
    <property type="entry name" value="RING/U-box"/>
    <property type="match status" value="1"/>
</dbReference>
<evidence type="ECO:0000256" key="10">
    <source>
        <dbReference type="PROSITE-ProRule" id="PRU00035"/>
    </source>
</evidence>
<evidence type="ECO:0000256" key="1">
    <source>
        <dbReference type="ARBA" id="ARBA00004123"/>
    </source>
</evidence>
<evidence type="ECO:0000256" key="7">
    <source>
        <dbReference type="ARBA" id="ARBA00023117"/>
    </source>
</evidence>
<evidence type="ECO:0000259" key="14">
    <source>
        <dbReference type="PROSITE" id="PS50016"/>
    </source>
</evidence>
<dbReference type="PROSITE" id="PS01359">
    <property type="entry name" value="ZF_PHD_1"/>
    <property type="match status" value="1"/>
</dbReference>
<dbReference type="PROSITE" id="PS50016">
    <property type="entry name" value="ZF_PHD_2"/>
    <property type="match status" value="1"/>
</dbReference>
<dbReference type="SMART" id="SM00184">
    <property type="entry name" value="RING"/>
    <property type="match status" value="2"/>
</dbReference>
<dbReference type="PROSITE" id="PS50014">
    <property type="entry name" value="BROMODOMAIN_2"/>
    <property type="match status" value="1"/>
</dbReference>
<keyword evidence="6 11" id="KW-0175">Coiled coil</keyword>
<dbReference type="Pfam" id="PF00643">
    <property type="entry name" value="zf-B_box"/>
    <property type="match status" value="2"/>
</dbReference>
<feature type="compositionally biased region" description="Low complexity" evidence="12">
    <location>
        <begin position="646"/>
        <end position="666"/>
    </location>
</feature>
<dbReference type="AlphaFoldDB" id="A0A8I6RL95"/>
<dbReference type="OMA" id="XSLVIED"/>
<dbReference type="InterPro" id="IPR036427">
    <property type="entry name" value="Bromodomain-like_sf"/>
</dbReference>
<feature type="domain" description="Bromo" evidence="13">
    <location>
        <begin position="844"/>
        <end position="898"/>
    </location>
</feature>
<keyword evidence="8" id="KW-0539">Nucleus</keyword>
<dbReference type="GeneID" id="106665384"/>
<dbReference type="InterPro" id="IPR001965">
    <property type="entry name" value="Znf_PHD"/>
</dbReference>
<feature type="region of interest" description="Disordered" evidence="12">
    <location>
        <begin position="609"/>
        <end position="678"/>
    </location>
</feature>
<dbReference type="Pfam" id="PF00097">
    <property type="entry name" value="zf-C3HC4"/>
    <property type="match status" value="1"/>
</dbReference>
<dbReference type="SUPFAM" id="SSF47370">
    <property type="entry name" value="Bromodomain"/>
    <property type="match status" value="1"/>
</dbReference>
<dbReference type="InterPro" id="IPR001841">
    <property type="entry name" value="Znf_RING"/>
</dbReference>
<dbReference type="GO" id="GO:0005634">
    <property type="term" value="C:nucleus"/>
    <property type="evidence" value="ECO:0007669"/>
    <property type="project" value="UniProtKB-SubCell"/>
</dbReference>
<keyword evidence="2" id="KW-0479">Metal-binding</keyword>
<dbReference type="RefSeq" id="XP_014247258.1">
    <property type="nucleotide sequence ID" value="XM_014391772.2"/>
</dbReference>
<dbReference type="PANTHER" id="PTHR45915">
    <property type="entry name" value="TRANSCRIPTION INTERMEDIARY FACTOR"/>
    <property type="match status" value="1"/>
</dbReference>
<dbReference type="InterPro" id="IPR013083">
    <property type="entry name" value="Znf_RING/FYVE/PHD"/>
</dbReference>
<keyword evidence="18" id="KW-1185">Reference proteome</keyword>
<feature type="region of interest" description="Disordered" evidence="12">
    <location>
        <begin position="381"/>
        <end position="409"/>
    </location>
</feature>
<evidence type="ECO:0000259" key="16">
    <source>
        <dbReference type="PROSITE" id="PS50119"/>
    </source>
</evidence>
<dbReference type="Pfam" id="PF00439">
    <property type="entry name" value="Bromodomain"/>
    <property type="match status" value="1"/>
</dbReference>
<dbReference type="EnsemblMetazoa" id="XM_014391772.2">
    <property type="protein sequence ID" value="XP_014247258.1"/>
    <property type="gene ID" value="LOC106665384"/>
</dbReference>
<evidence type="ECO:0008006" key="19">
    <source>
        <dbReference type="Google" id="ProtNLM"/>
    </source>
</evidence>
<organism evidence="17 18">
    <name type="scientific">Cimex lectularius</name>
    <name type="common">Bed bug</name>
    <name type="synonym">Acanthia lectularia</name>
    <dbReference type="NCBI Taxonomy" id="79782"/>
    <lineage>
        <taxon>Eukaryota</taxon>
        <taxon>Metazoa</taxon>
        <taxon>Ecdysozoa</taxon>
        <taxon>Arthropoda</taxon>
        <taxon>Hexapoda</taxon>
        <taxon>Insecta</taxon>
        <taxon>Pterygota</taxon>
        <taxon>Neoptera</taxon>
        <taxon>Paraneoptera</taxon>
        <taxon>Hemiptera</taxon>
        <taxon>Heteroptera</taxon>
        <taxon>Panheteroptera</taxon>
        <taxon>Cimicomorpha</taxon>
        <taxon>Cimicidae</taxon>
        <taxon>Cimex</taxon>
    </lineage>
</organism>
<keyword evidence="4 9" id="KW-0863">Zinc-finger</keyword>
<evidence type="ECO:0000256" key="6">
    <source>
        <dbReference type="ARBA" id="ARBA00023054"/>
    </source>
</evidence>
<feature type="domain" description="B box-type" evidence="16">
    <location>
        <begin position="110"/>
        <end position="162"/>
    </location>
</feature>
<dbReference type="PANTHER" id="PTHR45915:SF6">
    <property type="entry name" value="E3 UBIQUITIN-PROTEIN LIGASE TRIM33"/>
    <property type="match status" value="1"/>
</dbReference>
<evidence type="ECO:0000313" key="17">
    <source>
        <dbReference type="EnsemblMetazoa" id="XP_014247258.1"/>
    </source>
</evidence>